<feature type="non-terminal residue" evidence="1">
    <location>
        <position position="85"/>
    </location>
</feature>
<sequence length="85" mass="9973">RTYVYMTRFISPVSDVLVFGISLLLLFFYTNGYNQPASQLYWQLSCASRSPHSFQCEFLKINDSNDKNDYYPVGLVDIILFYAFF</sequence>
<reference evidence="1" key="2">
    <citation type="submission" date="2016-06" db="EMBL/GenBank/DDBJ databases">
        <title>The genome of a short-lived fish provides insights into sex chromosome evolution and the genetic control of aging.</title>
        <authorList>
            <person name="Reichwald K."/>
            <person name="Felder M."/>
            <person name="Petzold A."/>
            <person name="Koch P."/>
            <person name="Groth M."/>
            <person name="Platzer M."/>
        </authorList>
    </citation>
    <scope>NUCLEOTIDE SEQUENCE</scope>
    <source>
        <tissue evidence="1">Brain</tissue>
    </source>
</reference>
<accession>A0A1A8F561</accession>
<dbReference type="EMBL" id="HAEB01007720">
    <property type="protein sequence ID" value="SBQ54247.1"/>
    <property type="molecule type" value="Transcribed_RNA"/>
</dbReference>
<name>A0A1A8F561_9TELE</name>
<organism evidence="1">
    <name type="scientific">Nothobranchius korthausae</name>
    <dbReference type="NCBI Taxonomy" id="1143690"/>
    <lineage>
        <taxon>Eukaryota</taxon>
        <taxon>Metazoa</taxon>
        <taxon>Chordata</taxon>
        <taxon>Craniata</taxon>
        <taxon>Vertebrata</taxon>
        <taxon>Euteleostomi</taxon>
        <taxon>Actinopterygii</taxon>
        <taxon>Neopterygii</taxon>
        <taxon>Teleostei</taxon>
        <taxon>Neoteleostei</taxon>
        <taxon>Acanthomorphata</taxon>
        <taxon>Ovalentaria</taxon>
        <taxon>Atherinomorphae</taxon>
        <taxon>Cyprinodontiformes</taxon>
        <taxon>Nothobranchiidae</taxon>
        <taxon>Nothobranchius</taxon>
    </lineage>
</organism>
<gene>
    <name evidence="1" type="primary">ZGC:123060</name>
</gene>
<reference evidence="1" key="1">
    <citation type="submission" date="2016-05" db="EMBL/GenBank/DDBJ databases">
        <authorList>
            <person name="Lavstsen T."/>
            <person name="Jespersen J.S."/>
        </authorList>
    </citation>
    <scope>NUCLEOTIDE SEQUENCE</scope>
    <source>
        <tissue evidence="1">Brain</tissue>
    </source>
</reference>
<feature type="non-terminal residue" evidence="1">
    <location>
        <position position="1"/>
    </location>
</feature>
<dbReference type="AlphaFoldDB" id="A0A1A8F561"/>
<evidence type="ECO:0000313" key="1">
    <source>
        <dbReference type="EMBL" id="SBQ54247.1"/>
    </source>
</evidence>
<protein>
    <submittedName>
        <fullName evidence="1">Zgc:123060</fullName>
    </submittedName>
</protein>
<proteinExistence type="predicted"/>